<feature type="domain" description="Aminotransferase class I/classII large" evidence="6">
    <location>
        <begin position="99"/>
        <end position="409"/>
    </location>
</feature>
<protein>
    <submittedName>
        <fullName evidence="7">Kynurenine alpha-aminoadipate mitochondrial-like</fullName>
    </submittedName>
</protein>
<dbReference type="InterPro" id="IPR015424">
    <property type="entry name" value="PyrdxlP-dep_Trfase"/>
</dbReference>
<dbReference type="InterPro" id="IPR004839">
    <property type="entry name" value="Aminotransferase_I/II_large"/>
</dbReference>
<dbReference type="GO" id="GO:0047536">
    <property type="term" value="F:2-aminoadipate transaminase activity"/>
    <property type="evidence" value="ECO:0007669"/>
    <property type="project" value="UniProtKB-ARBA"/>
</dbReference>
<evidence type="ECO:0000256" key="2">
    <source>
        <dbReference type="ARBA" id="ARBA00007441"/>
    </source>
</evidence>
<keyword evidence="8" id="KW-1185">Reference proteome</keyword>
<comment type="similarity">
    <text evidence="2">Belongs to the class-I pyridoxal-phosphate-dependent aminotransferase family.</text>
</comment>
<comment type="caution">
    <text evidence="7">The sequence shown here is derived from an EMBL/GenBank/DDBJ whole genome shotgun (WGS) entry which is preliminary data.</text>
</comment>
<comment type="cofactor">
    <cofactor evidence="1">
        <name>pyridoxal 5'-phosphate</name>
        <dbReference type="ChEBI" id="CHEBI:597326"/>
    </cofactor>
</comment>
<dbReference type="GO" id="GO:0047315">
    <property type="term" value="F:kynurenine-glyoxylate transaminase activity"/>
    <property type="evidence" value="ECO:0007669"/>
    <property type="project" value="UniProtKB-ARBA"/>
</dbReference>
<dbReference type="STRING" id="1263082.A0A068RH35"/>
<reference evidence="7" key="1">
    <citation type="submission" date="2013-08" db="EMBL/GenBank/DDBJ databases">
        <title>Gene expansion shapes genome architecture in the human pathogen Lichtheimia corymbifera: an evolutionary genomics analysis in the ancient terrestrial Mucorales (Mucoromycotina).</title>
        <authorList>
            <person name="Schwartze V.U."/>
            <person name="Winter S."/>
            <person name="Shelest E."/>
            <person name="Marcet-Houben M."/>
            <person name="Horn F."/>
            <person name="Wehner S."/>
            <person name="Hoffmann K."/>
            <person name="Riege K."/>
            <person name="Sammeth M."/>
            <person name="Nowrousian M."/>
            <person name="Valiante V."/>
            <person name="Linde J."/>
            <person name="Jacobsen I.D."/>
            <person name="Marz M."/>
            <person name="Brakhage A.A."/>
            <person name="Gabaldon T."/>
            <person name="Bocker S."/>
            <person name="Voigt K."/>
        </authorList>
    </citation>
    <scope>NUCLEOTIDE SEQUENCE [LARGE SCALE GENOMIC DNA]</scope>
    <source>
        <strain evidence="7">FSU 9682</strain>
    </source>
</reference>
<dbReference type="VEuPathDB" id="FungiDB:LCOR_01220.1"/>
<dbReference type="InterPro" id="IPR050859">
    <property type="entry name" value="Class-I_PLP-dep_aminotransf"/>
</dbReference>
<dbReference type="Proteomes" id="UP000027586">
    <property type="component" value="Unassembled WGS sequence"/>
</dbReference>
<evidence type="ECO:0000256" key="1">
    <source>
        <dbReference type="ARBA" id="ARBA00001933"/>
    </source>
</evidence>
<dbReference type="Pfam" id="PF00155">
    <property type="entry name" value="Aminotran_1_2"/>
    <property type="match status" value="1"/>
</dbReference>
<evidence type="ECO:0000256" key="5">
    <source>
        <dbReference type="ARBA" id="ARBA00022898"/>
    </source>
</evidence>
<name>A0A068RH35_9FUNG</name>
<dbReference type="AlphaFoldDB" id="A0A068RH35"/>
<dbReference type="PANTHER" id="PTHR42790:SF19">
    <property type="entry name" value="KYNURENINE_ALPHA-AMINOADIPATE AMINOTRANSFERASE, MITOCHONDRIAL"/>
    <property type="match status" value="1"/>
</dbReference>
<keyword evidence="5" id="KW-0663">Pyridoxal phosphate</keyword>
<proteinExistence type="inferred from homology"/>
<dbReference type="GO" id="GO:0030170">
    <property type="term" value="F:pyridoxal phosphate binding"/>
    <property type="evidence" value="ECO:0007669"/>
    <property type="project" value="InterPro"/>
</dbReference>
<organism evidence="7 8">
    <name type="scientific">Lichtheimia corymbifera JMRC:FSU:9682</name>
    <dbReference type="NCBI Taxonomy" id="1263082"/>
    <lineage>
        <taxon>Eukaryota</taxon>
        <taxon>Fungi</taxon>
        <taxon>Fungi incertae sedis</taxon>
        <taxon>Mucoromycota</taxon>
        <taxon>Mucoromycotina</taxon>
        <taxon>Mucoromycetes</taxon>
        <taxon>Mucorales</taxon>
        <taxon>Lichtheimiaceae</taxon>
        <taxon>Lichtheimia</taxon>
    </lineage>
</organism>
<dbReference type="OrthoDB" id="691673at2759"/>
<dbReference type="FunFam" id="3.40.640.10:FF:000071">
    <property type="entry name" value="Kynurenine/alpha-aminoadipate aminotransferase, mitochondrial"/>
    <property type="match status" value="1"/>
</dbReference>
<dbReference type="GO" id="GO:1901605">
    <property type="term" value="P:alpha-amino acid metabolic process"/>
    <property type="evidence" value="ECO:0007669"/>
    <property type="project" value="TreeGrafter"/>
</dbReference>
<dbReference type="SUPFAM" id="SSF53383">
    <property type="entry name" value="PLP-dependent transferases"/>
    <property type="match status" value="1"/>
</dbReference>
<evidence type="ECO:0000259" key="6">
    <source>
        <dbReference type="Pfam" id="PF00155"/>
    </source>
</evidence>
<keyword evidence="4" id="KW-0808">Transferase</keyword>
<dbReference type="FunFam" id="3.90.1150.10:FF:000166">
    <property type="entry name" value="Kynurenine/alpha-aminoadipate aminotransferase, mitochondrial"/>
    <property type="match status" value="1"/>
</dbReference>
<evidence type="ECO:0000256" key="4">
    <source>
        <dbReference type="ARBA" id="ARBA00022679"/>
    </source>
</evidence>
<dbReference type="CDD" id="cd00609">
    <property type="entry name" value="AAT_like"/>
    <property type="match status" value="1"/>
</dbReference>
<evidence type="ECO:0000313" key="7">
    <source>
        <dbReference type="EMBL" id="CDH49478.1"/>
    </source>
</evidence>
<evidence type="ECO:0000313" key="8">
    <source>
        <dbReference type="Proteomes" id="UP000027586"/>
    </source>
</evidence>
<dbReference type="InterPro" id="IPR015421">
    <property type="entry name" value="PyrdxlP-dep_Trfase_major"/>
</dbReference>
<dbReference type="GO" id="GO:0005759">
    <property type="term" value="C:mitochondrial matrix"/>
    <property type="evidence" value="ECO:0007669"/>
    <property type="project" value="UniProtKB-ARBA"/>
</dbReference>
<gene>
    <name evidence="7" type="ORF">LCOR_01220.1</name>
</gene>
<sequence>MDYQKFLSTRSKARNPSAIRALMPYMNNKDMLSLGAGQPNPDTFPYASMSVTLKSGETLEFDGDLFRRSLSYDLTSGLPPLNQWLRELQIKEHAPPCAEFDLTVGPGSQDLLTKALEMFAEPGHALLVEGPTYTGALSFLETQPIDLVPVATDAEGIVPESLDQILADWPNSNPSGKKDQPRPQALYTVPVGGNPTGVSSSLERKKKTYAIAQKYDLIIVEDDPYYYLQFDEKRTPSYLSMDVDGRVLRLDSMSKILSSGIRIGWATGPKPLIERMNMHTMVTNLQPAGVPQLMAYGLLEKWGHDGFLEHTRKVANFYREKRDLFVECLDRHLKGLAEWVVPDSGMFVWIRLLCGIDDSYNLILQKAVKKNVLAVPGVAFMPLGNKTPYVRVSFSCVTYEQMDEALRRLSLVIREAADEQSTTAQ</sequence>
<evidence type="ECO:0000256" key="3">
    <source>
        <dbReference type="ARBA" id="ARBA00022576"/>
    </source>
</evidence>
<keyword evidence="3" id="KW-0032">Aminotransferase</keyword>
<dbReference type="EMBL" id="CBTN010000003">
    <property type="protein sequence ID" value="CDH49478.1"/>
    <property type="molecule type" value="Genomic_DNA"/>
</dbReference>
<accession>A0A068RH35</accession>
<dbReference type="PANTHER" id="PTHR42790">
    <property type="entry name" value="AMINOTRANSFERASE"/>
    <property type="match status" value="1"/>
</dbReference>
<dbReference type="Gene3D" id="3.40.640.10">
    <property type="entry name" value="Type I PLP-dependent aspartate aminotransferase-like (Major domain)"/>
    <property type="match status" value="1"/>
</dbReference>